<feature type="compositionally biased region" description="Low complexity" evidence="1">
    <location>
        <begin position="273"/>
        <end position="284"/>
    </location>
</feature>
<evidence type="ECO:0000256" key="1">
    <source>
        <dbReference type="SAM" id="MobiDB-lite"/>
    </source>
</evidence>
<dbReference type="Proteomes" id="UP001548587">
    <property type="component" value="Unassembled WGS sequence"/>
</dbReference>
<reference evidence="2 3" key="1">
    <citation type="submission" date="2024-06" db="EMBL/GenBank/DDBJ databases">
        <title>Burkholderia sola in Mexico.</title>
        <authorList>
            <person name="Estrada P."/>
        </authorList>
    </citation>
    <scope>NUCLEOTIDE SEQUENCE [LARGE SCALE GENOMIC DNA]</scope>
    <source>
        <strain evidence="2 3">CpTa8-5</strain>
    </source>
</reference>
<feature type="region of interest" description="Disordered" evidence="1">
    <location>
        <begin position="268"/>
        <end position="287"/>
    </location>
</feature>
<protein>
    <submittedName>
        <fullName evidence="2">Uncharacterized protein</fullName>
    </submittedName>
</protein>
<accession>A0ABV2C2K4</accession>
<sequence length="331" mass="36471">MIVQRVDLSRVLPYEMPYFDDRLTVDRNDLDIAARLGLDGDVPDELPVSLCGTPAGSDIQVYLDSTNRLTFSVTHPGLIRSENRLSVLQTHDASLPELGAVDLADNAVVGLGAAMPWRIVRACDRLKIARITAFAIGGRKAPPEPGGRRLCGYYAWPRLGFDAPIPGPHGDEAALFQYFQGYRSGWPTDRFGLCVRFTRRAPGETSGARAGSHRVMTFNVAPDGASVLALQRYLIEKGIYGRLRNTVQSPDSGSRSPRPDAVARRTPIVPFASRSSSHSLPGSSRTNVVMDTRMLQIRLPSRAIPCRFSTRLRHRNEKSSTCGRSTDRRAR</sequence>
<evidence type="ECO:0000313" key="2">
    <source>
        <dbReference type="EMBL" id="MET1473326.1"/>
    </source>
</evidence>
<dbReference type="RefSeq" id="WP_245170088.1">
    <property type="nucleotide sequence ID" value="NZ_JBEWCH010000002.1"/>
</dbReference>
<dbReference type="EMBL" id="JBEWCH010000002">
    <property type="protein sequence ID" value="MET1473326.1"/>
    <property type="molecule type" value="Genomic_DNA"/>
</dbReference>
<proteinExistence type="predicted"/>
<feature type="region of interest" description="Disordered" evidence="1">
    <location>
        <begin position="310"/>
        <end position="331"/>
    </location>
</feature>
<name>A0ABV2C2K4_9BURK</name>
<comment type="caution">
    <text evidence="2">The sequence shown here is derived from an EMBL/GenBank/DDBJ whole genome shotgun (WGS) entry which is preliminary data.</text>
</comment>
<keyword evidence="3" id="KW-1185">Reference proteome</keyword>
<gene>
    <name evidence="2" type="ORF">ABXL37_03620</name>
</gene>
<evidence type="ECO:0000313" key="3">
    <source>
        <dbReference type="Proteomes" id="UP001548587"/>
    </source>
</evidence>
<organism evidence="2 3">
    <name type="scientific">Burkholderia sola</name>
    <dbReference type="NCBI Taxonomy" id="2843302"/>
    <lineage>
        <taxon>Bacteria</taxon>
        <taxon>Pseudomonadati</taxon>
        <taxon>Pseudomonadota</taxon>
        <taxon>Betaproteobacteria</taxon>
        <taxon>Burkholderiales</taxon>
        <taxon>Burkholderiaceae</taxon>
        <taxon>Burkholderia</taxon>
        <taxon>Burkholderia cepacia complex</taxon>
    </lineage>
</organism>